<sequence length="46" mass="5005">MRVHHAHPSLLCFTSLPAASACFTPLFFARLARLYNSAGGRVQCGQ</sequence>
<accession>E5A465</accession>
<dbReference type="EMBL" id="FP929133">
    <property type="protein sequence ID" value="CBX98410.1"/>
    <property type="molecule type" value="Genomic_DNA"/>
</dbReference>
<dbReference type="HOGENOM" id="CLU_3191478_0_0_1"/>
<protein>
    <submittedName>
        <fullName evidence="1">Predicted protein</fullName>
    </submittedName>
</protein>
<dbReference type="InParanoid" id="E5A465"/>
<gene>
    <name evidence="1" type="ORF">LEMA_uP098190.1</name>
</gene>
<proteinExistence type="predicted"/>
<keyword evidence="2" id="KW-1185">Reference proteome</keyword>
<name>E5A465_LEPMJ</name>
<dbReference type="Proteomes" id="UP000002668">
    <property type="component" value="Genome"/>
</dbReference>
<reference evidence="2" key="1">
    <citation type="journal article" date="2011" name="Nat. Commun.">
        <title>Effector diversification within compartments of the Leptosphaeria maculans genome affected by Repeat-Induced Point mutations.</title>
        <authorList>
            <person name="Rouxel T."/>
            <person name="Grandaubert J."/>
            <person name="Hane J.K."/>
            <person name="Hoede C."/>
            <person name="van de Wouw A.P."/>
            <person name="Couloux A."/>
            <person name="Dominguez V."/>
            <person name="Anthouard V."/>
            <person name="Bally P."/>
            <person name="Bourras S."/>
            <person name="Cozijnsen A.J."/>
            <person name="Ciuffetti L.M."/>
            <person name="Degrave A."/>
            <person name="Dilmaghani A."/>
            <person name="Duret L."/>
            <person name="Fudal I."/>
            <person name="Goodwin S.B."/>
            <person name="Gout L."/>
            <person name="Glaser N."/>
            <person name="Linglin J."/>
            <person name="Kema G.H.J."/>
            <person name="Lapalu N."/>
            <person name="Lawrence C.B."/>
            <person name="May K."/>
            <person name="Meyer M."/>
            <person name="Ollivier B."/>
            <person name="Poulain J."/>
            <person name="Schoch C.L."/>
            <person name="Simon A."/>
            <person name="Spatafora J.W."/>
            <person name="Stachowiak A."/>
            <person name="Turgeon B.G."/>
            <person name="Tyler B.M."/>
            <person name="Vincent D."/>
            <person name="Weissenbach J."/>
            <person name="Amselem J."/>
            <person name="Quesneville H."/>
            <person name="Oliver R.P."/>
            <person name="Wincker P."/>
            <person name="Balesdent M.-H."/>
            <person name="Howlett B.J."/>
        </authorList>
    </citation>
    <scope>NUCLEOTIDE SEQUENCE [LARGE SCALE GENOMIC DNA]</scope>
    <source>
        <strain evidence="2">JN3 / isolate v23.1.3 / race Av1-4-5-6-7-8</strain>
    </source>
</reference>
<evidence type="ECO:0000313" key="1">
    <source>
        <dbReference type="EMBL" id="CBX98410.1"/>
    </source>
</evidence>
<evidence type="ECO:0000313" key="2">
    <source>
        <dbReference type="Proteomes" id="UP000002668"/>
    </source>
</evidence>
<dbReference type="PROSITE" id="PS51257">
    <property type="entry name" value="PROKAR_LIPOPROTEIN"/>
    <property type="match status" value="1"/>
</dbReference>
<dbReference type="AlphaFoldDB" id="E5A465"/>
<organism evidence="2">
    <name type="scientific">Leptosphaeria maculans (strain JN3 / isolate v23.1.3 / race Av1-4-5-6-7-8)</name>
    <name type="common">Blackleg fungus</name>
    <name type="synonym">Phoma lingam</name>
    <dbReference type="NCBI Taxonomy" id="985895"/>
    <lineage>
        <taxon>Eukaryota</taxon>
        <taxon>Fungi</taxon>
        <taxon>Dikarya</taxon>
        <taxon>Ascomycota</taxon>
        <taxon>Pezizomycotina</taxon>
        <taxon>Dothideomycetes</taxon>
        <taxon>Pleosporomycetidae</taxon>
        <taxon>Pleosporales</taxon>
        <taxon>Pleosporineae</taxon>
        <taxon>Leptosphaeriaceae</taxon>
        <taxon>Plenodomus</taxon>
        <taxon>Plenodomus lingam/Leptosphaeria maculans species complex</taxon>
    </lineage>
</organism>
<dbReference type="VEuPathDB" id="FungiDB:LEMA_uP098190.1"/>